<dbReference type="OrthoDB" id="9804150at2"/>
<protein>
    <submittedName>
        <fullName evidence="2">tRNA A37 threonylcarbamoyladenosine dehydratase</fullName>
    </submittedName>
</protein>
<dbReference type="EMBL" id="FONA01000023">
    <property type="protein sequence ID" value="SFE94095.1"/>
    <property type="molecule type" value="Genomic_DNA"/>
</dbReference>
<dbReference type="PANTHER" id="PTHR43267">
    <property type="entry name" value="TRNA THREONYLCARBAMOYLADENOSINE DEHYDRATASE"/>
    <property type="match status" value="1"/>
</dbReference>
<dbReference type="Gene3D" id="3.40.50.720">
    <property type="entry name" value="NAD(P)-binding Rossmann-like Domain"/>
    <property type="match status" value="1"/>
</dbReference>
<evidence type="ECO:0000259" key="1">
    <source>
        <dbReference type="Pfam" id="PF00899"/>
    </source>
</evidence>
<reference evidence="2 3" key="1">
    <citation type="submission" date="2016-10" db="EMBL/GenBank/DDBJ databases">
        <authorList>
            <person name="de Groot N.N."/>
        </authorList>
    </citation>
    <scope>NUCLEOTIDE SEQUENCE [LARGE SCALE GENOMIC DNA]</scope>
    <source>
        <strain evidence="2 3">DSM 19012</strain>
    </source>
</reference>
<dbReference type="Proteomes" id="UP000181976">
    <property type="component" value="Unassembled WGS sequence"/>
</dbReference>
<dbReference type="GO" id="GO:0061504">
    <property type="term" value="P:cyclic threonylcarbamoyladenosine biosynthetic process"/>
    <property type="evidence" value="ECO:0007669"/>
    <property type="project" value="TreeGrafter"/>
</dbReference>
<dbReference type="eggNOG" id="COG1179">
    <property type="taxonomic scope" value="Bacteria"/>
</dbReference>
<dbReference type="InterPro" id="IPR000594">
    <property type="entry name" value="ThiF_NAD_FAD-bd"/>
</dbReference>
<dbReference type="Pfam" id="PF00899">
    <property type="entry name" value="ThiF"/>
    <property type="match status" value="1"/>
</dbReference>
<dbReference type="InterPro" id="IPR045886">
    <property type="entry name" value="ThiF/MoeB/HesA"/>
</dbReference>
<proteinExistence type="predicted"/>
<feature type="domain" description="THIF-type NAD/FAD binding fold" evidence="1">
    <location>
        <begin position="12"/>
        <end position="247"/>
    </location>
</feature>
<gene>
    <name evidence="2" type="ORF">SAMN05444380_12338</name>
</gene>
<dbReference type="InterPro" id="IPR035985">
    <property type="entry name" value="Ubiquitin-activating_enz"/>
</dbReference>
<evidence type="ECO:0000313" key="2">
    <source>
        <dbReference type="EMBL" id="SFE94095.1"/>
    </source>
</evidence>
<organism evidence="2 3">
    <name type="scientific">Thermophagus xiamenensis</name>
    <dbReference type="NCBI Taxonomy" id="385682"/>
    <lineage>
        <taxon>Bacteria</taxon>
        <taxon>Pseudomonadati</taxon>
        <taxon>Bacteroidota</taxon>
        <taxon>Bacteroidia</taxon>
        <taxon>Marinilabiliales</taxon>
        <taxon>Marinilabiliaceae</taxon>
        <taxon>Thermophagus</taxon>
    </lineage>
</organism>
<dbReference type="AlphaFoldDB" id="A0A1I2EMK9"/>
<evidence type="ECO:0000313" key="3">
    <source>
        <dbReference type="Proteomes" id="UP000181976"/>
    </source>
</evidence>
<sequence>MDNYWLERTDLLIGSKNLQKLKQSHVLVAGLGGVGSWCAEMLARAGVGELTLLDGDVVTPSNRNRQLPALKSTEGIAKTEVMAARIKDINPDIVLHTLNQFHTGEDFKTLLCQPFDYVVDAIDSLHPKVCLIVTAIQKQHRLISSMGAGGKIHPENIQIVDISRSYHCKLARMVRKRLSKFNIKKGFNVVFSPEPVPKSAVISTQSERNKKSTVGTISYMPAIFGLMAASKVIRDLIENNHKNLKPKSQLHNHFPDLH</sequence>
<dbReference type="GO" id="GO:0061503">
    <property type="term" value="F:tRNA threonylcarbamoyladenosine dehydratase"/>
    <property type="evidence" value="ECO:0007669"/>
    <property type="project" value="TreeGrafter"/>
</dbReference>
<accession>A0A1I2EMK9</accession>
<name>A0A1I2EMK9_9BACT</name>
<dbReference type="RefSeq" id="WP_010528777.1">
    <property type="nucleotide sequence ID" value="NZ_AFSL01000096.1"/>
</dbReference>
<dbReference type="SUPFAM" id="SSF69572">
    <property type="entry name" value="Activating enzymes of the ubiquitin-like proteins"/>
    <property type="match status" value="1"/>
</dbReference>
<dbReference type="GO" id="GO:0008641">
    <property type="term" value="F:ubiquitin-like modifier activating enzyme activity"/>
    <property type="evidence" value="ECO:0007669"/>
    <property type="project" value="InterPro"/>
</dbReference>
<dbReference type="CDD" id="cd00755">
    <property type="entry name" value="YgdL_like"/>
    <property type="match status" value="1"/>
</dbReference>
<keyword evidence="3" id="KW-1185">Reference proteome</keyword>
<dbReference type="InParanoid" id="A0A1I2EMK9"/>
<dbReference type="PANTHER" id="PTHR43267:SF1">
    <property type="entry name" value="TRNA THREONYLCARBAMOYLADENOSINE DEHYDRATASE"/>
    <property type="match status" value="1"/>
</dbReference>
<dbReference type="FunCoup" id="A0A1I2EMK9">
    <property type="interactions" value="43"/>
</dbReference>
<dbReference type="STRING" id="385682.SAMN05444380_12338"/>